<name>A0A918INP6_9FLAO</name>
<reference evidence="1" key="1">
    <citation type="journal article" date="2014" name="Int. J. Syst. Evol. Microbiol.">
        <title>Complete genome sequence of Corynebacterium casei LMG S-19264T (=DSM 44701T), isolated from a smear-ripened cheese.</title>
        <authorList>
            <consortium name="US DOE Joint Genome Institute (JGI-PGF)"/>
            <person name="Walter F."/>
            <person name="Albersmeier A."/>
            <person name="Kalinowski J."/>
            <person name="Ruckert C."/>
        </authorList>
    </citation>
    <scope>NUCLEOTIDE SEQUENCE</scope>
    <source>
        <strain evidence="1">KCTC 12113</strain>
    </source>
</reference>
<evidence type="ECO:0000313" key="2">
    <source>
        <dbReference type="Proteomes" id="UP000634668"/>
    </source>
</evidence>
<organism evidence="1 2">
    <name type="scientific">Arenibacter certesii</name>
    <dbReference type="NCBI Taxonomy" id="228955"/>
    <lineage>
        <taxon>Bacteria</taxon>
        <taxon>Pseudomonadati</taxon>
        <taxon>Bacteroidota</taxon>
        <taxon>Flavobacteriia</taxon>
        <taxon>Flavobacteriales</taxon>
        <taxon>Flavobacteriaceae</taxon>
        <taxon>Arenibacter</taxon>
    </lineage>
</organism>
<accession>A0A918INP6</accession>
<sequence>MEFMFDLFNQKEGYKIEMGPSFVFRFRPPTAFTLSELEDSYIWFSDRNSLNDELDSSPEFVSLSNNPEEQRLFFEIL</sequence>
<dbReference type="AlphaFoldDB" id="A0A918INP6"/>
<dbReference type="Proteomes" id="UP000634668">
    <property type="component" value="Unassembled WGS sequence"/>
</dbReference>
<reference evidence="1" key="2">
    <citation type="submission" date="2020-09" db="EMBL/GenBank/DDBJ databases">
        <authorList>
            <person name="Sun Q."/>
            <person name="Kim S."/>
        </authorList>
    </citation>
    <scope>NUCLEOTIDE SEQUENCE</scope>
    <source>
        <strain evidence="1">KCTC 12113</strain>
    </source>
</reference>
<keyword evidence="2" id="KW-1185">Reference proteome</keyword>
<protein>
    <submittedName>
        <fullName evidence="1">Uncharacterized protein</fullName>
    </submittedName>
</protein>
<dbReference type="EMBL" id="BMWP01000003">
    <property type="protein sequence ID" value="GGW24310.1"/>
    <property type="molecule type" value="Genomic_DNA"/>
</dbReference>
<gene>
    <name evidence="1" type="ORF">GCM10007383_05890</name>
</gene>
<comment type="caution">
    <text evidence="1">The sequence shown here is derived from an EMBL/GenBank/DDBJ whole genome shotgun (WGS) entry which is preliminary data.</text>
</comment>
<proteinExistence type="predicted"/>
<evidence type="ECO:0000313" key="1">
    <source>
        <dbReference type="EMBL" id="GGW24310.1"/>
    </source>
</evidence>